<organism evidence="2 3">
    <name type="scientific">Kwoniella mangroviensis CBS 10435</name>
    <dbReference type="NCBI Taxonomy" id="1331196"/>
    <lineage>
        <taxon>Eukaryota</taxon>
        <taxon>Fungi</taxon>
        <taxon>Dikarya</taxon>
        <taxon>Basidiomycota</taxon>
        <taxon>Agaricomycotina</taxon>
        <taxon>Tremellomycetes</taxon>
        <taxon>Tremellales</taxon>
        <taxon>Cryptococcaceae</taxon>
        <taxon>Kwoniella</taxon>
    </lineage>
</organism>
<feature type="transmembrane region" description="Helical" evidence="1">
    <location>
        <begin position="270"/>
        <end position="289"/>
    </location>
</feature>
<dbReference type="EMBL" id="KI669463">
    <property type="protein sequence ID" value="OCF57319.1"/>
    <property type="molecule type" value="Genomic_DNA"/>
</dbReference>
<dbReference type="Proteomes" id="UP000092583">
    <property type="component" value="Unassembled WGS sequence"/>
</dbReference>
<proteinExistence type="predicted"/>
<accession>A0A1B9IP12</accession>
<sequence length="291" mass="33309">MESEKFIVPGTPLPWHWARAEPPTADPSLIKYNPTGIFAFLPDERGRSGDINGDEEPIYILAFKKEDGTVVFRQDVVKPWSSVLIRAHVSRSVLKTTREAESQTPESQRIIEQSQMEYEKWQGIFHEINSSILAIIGFEQEGLLPLRWKTKGLFDKHNIENYPNRLTAGSRPALLTTAFLDLCADTNLREEADRYPQGLSRLFEEDGEVGEKDICSRLRGPMVDDEVIRKLKLLSASIDWGNRSKVQNPDHVRQTLDLLKEIRETVDHLLGLYCFSPLVRIGYFVYLAIVR</sequence>
<keyword evidence="1" id="KW-1133">Transmembrane helix</keyword>
<reference evidence="3" key="2">
    <citation type="submission" date="2013-12" db="EMBL/GenBank/DDBJ databases">
        <title>Evolution of pathogenesis and genome organization in the Tremellales.</title>
        <authorList>
            <person name="Cuomo C."/>
            <person name="Litvintseva A."/>
            <person name="Heitman J."/>
            <person name="Chen Y."/>
            <person name="Sun S."/>
            <person name="Springer D."/>
            <person name="Dromer F."/>
            <person name="Young S."/>
            <person name="Zeng Q."/>
            <person name="Chapman S."/>
            <person name="Gujja S."/>
            <person name="Saif S."/>
            <person name="Birren B."/>
        </authorList>
    </citation>
    <scope>NUCLEOTIDE SEQUENCE [LARGE SCALE GENOMIC DNA]</scope>
    <source>
        <strain evidence="3">CBS 10435</strain>
    </source>
</reference>
<keyword evidence="1" id="KW-0472">Membrane</keyword>
<evidence type="ECO:0000256" key="1">
    <source>
        <dbReference type="SAM" id="Phobius"/>
    </source>
</evidence>
<gene>
    <name evidence="2" type="ORF">L486_04775</name>
</gene>
<evidence type="ECO:0000313" key="2">
    <source>
        <dbReference type="EMBL" id="OCF57319.1"/>
    </source>
</evidence>
<name>A0A1B9IP12_9TREE</name>
<protein>
    <submittedName>
        <fullName evidence="2">Uncharacterized protein</fullName>
    </submittedName>
</protein>
<evidence type="ECO:0000313" key="3">
    <source>
        <dbReference type="Proteomes" id="UP000092583"/>
    </source>
</evidence>
<keyword evidence="1" id="KW-0812">Transmembrane</keyword>
<keyword evidence="3" id="KW-1185">Reference proteome</keyword>
<reference evidence="2 3" key="1">
    <citation type="submission" date="2013-07" db="EMBL/GenBank/DDBJ databases">
        <title>The Genome Sequence of Kwoniella mangroviensis CBS10435.</title>
        <authorList>
            <consortium name="The Broad Institute Genome Sequencing Platform"/>
            <person name="Cuomo C."/>
            <person name="Litvintseva A."/>
            <person name="Chen Y."/>
            <person name="Heitman J."/>
            <person name="Sun S."/>
            <person name="Springer D."/>
            <person name="Dromer F."/>
            <person name="Young S.K."/>
            <person name="Zeng Q."/>
            <person name="Gargeya S."/>
            <person name="Fitzgerald M."/>
            <person name="Abouelleil A."/>
            <person name="Alvarado L."/>
            <person name="Berlin A.M."/>
            <person name="Chapman S.B."/>
            <person name="Dewar J."/>
            <person name="Goldberg J."/>
            <person name="Griggs A."/>
            <person name="Gujja S."/>
            <person name="Hansen M."/>
            <person name="Howarth C."/>
            <person name="Imamovic A."/>
            <person name="Larimer J."/>
            <person name="McCowan C."/>
            <person name="Murphy C."/>
            <person name="Pearson M."/>
            <person name="Priest M."/>
            <person name="Roberts A."/>
            <person name="Saif S."/>
            <person name="Shea T."/>
            <person name="Sykes S."/>
            <person name="Wortman J."/>
            <person name="Nusbaum C."/>
            <person name="Birren B."/>
        </authorList>
    </citation>
    <scope>NUCLEOTIDE SEQUENCE [LARGE SCALE GENOMIC DNA]</scope>
    <source>
        <strain evidence="2 3">CBS 10435</strain>
    </source>
</reference>
<dbReference type="AlphaFoldDB" id="A0A1B9IP12"/>